<proteinExistence type="predicted"/>
<accession>A0A0F9SQH5</accession>
<name>A0A0F9SQH5_9ZZZZ</name>
<dbReference type="AlphaFoldDB" id="A0A0F9SQH5"/>
<sequence length="86" mass="9146">MARFETLTCDWAPCAQEARVPTFGWISTAVTKGSTTEASPPIKADFCGVDHLVQYFGAIAIQQGLEAAVDGANLRLLDTNGGDDDQ</sequence>
<gene>
    <name evidence="1" type="ORF">LCGC14_0443500</name>
</gene>
<evidence type="ECO:0000313" key="1">
    <source>
        <dbReference type="EMBL" id="KKN69174.1"/>
    </source>
</evidence>
<protein>
    <submittedName>
        <fullName evidence="1">Uncharacterized protein</fullName>
    </submittedName>
</protein>
<reference evidence="1" key="1">
    <citation type="journal article" date="2015" name="Nature">
        <title>Complex archaea that bridge the gap between prokaryotes and eukaryotes.</title>
        <authorList>
            <person name="Spang A."/>
            <person name="Saw J.H."/>
            <person name="Jorgensen S.L."/>
            <person name="Zaremba-Niedzwiedzka K."/>
            <person name="Martijn J."/>
            <person name="Lind A.E."/>
            <person name="van Eijk R."/>
            <person name="Schleper C."/>
            <person name="Guy L."/>
            <person name="Ettema T.J."/>
        </authorList>
    </citation>
    <scope>NUCLEOTIDE SEQUENCE</scope>
</reference>
<dbReference type="EMBL" id="LAZR01000431">
    <property type="protein sequence ID" value="KKN69174.1"/>
    <property type="molecule type" value="Genomic_DNA"/>
</dbReference>
<organism evidence="1">
    <name type="scientific">marine sediment metagenome</name>
    <dbReference type="NCBI Taxonomy" id="412755"/>
    <lineage>
        <taxon>unclassified sequences</taxon>
        <taxon>metagenomes</taxon>
        <taxon>ecological metagenomes</taxon>
    </lineage>
</organism>
<comment type="caution">
    <text evidence="1">The sequence shown here is derived from an EMBL/GenBank/DDBJ whole genome shotgun (WGS) entry which is preliminary data.</text>
</comment>